<evidence type="ECO:0000313" key="4">
    <source>
        <dbReference type="Proteomes" id="UP000276588"/>
    </source>
</evidence>
<dbReference type="GO" id="GO:0016879">
    <property type="term" value="F:ligase activity, forming carbon-nitrogen bonds"/>
    <property type="evidence" value="ECO:0007669"/>
    <property type="project" value="TreeGrafter"/>
</dbReference>
<name>A0A3A6PWW1_9EURY</name>
<evidence type="ECO:0000256" key="1">
    <source>
        <dbReference type="PROSITE-ProRule" id="PRU00409"/>
    </source>
</evidence>
<dbReference type="Proteomes" id="UP000276588">
    <property type="component" value="Unassembled WGS sequence"/>
</dbReference>
<keyword evidence="1" id="KW-0067">ATP-binding</keyword>
<dbReference type="InterPro" id="IPR013815">
    <property type="entry name" value="ATP_grasp_subdomain_1"/>
</dbReference>
<evidence type="ECO:0000259" key="2">
    <source>
        <dbReference type="PROSITE" id="PS50975"/>
    </source>
</evidence>
<dbReference type="InterPro" id="IPR011761">
    <property type="entry name" value="ATP-grasp"/>
</dbReference>
<dbReference type="OrthoDB" id="312280at2157"/>
<evidence type="ECO:0000313" key="3">
    <source>
        <dbReference type="EMBL" id="RJX44194.1"/>
    </source>
</evidence>
<dbReference type="GO" id="GO:0005737">
    <property type="term" value="C:cytoplasm"/>
    <property type="evidence" value="ECO:0007669"/>
    <property type="project" value="TreeGrafter"/>
</dbReference>
<organism evidence="3 4">
    <name type="scientific">Halonotius aquaticus</name>
    <dbReference type="NCBI Taxonomy" id="2216978"/>
    <lineage>
        <taxon>Archaea</taxon>
        <taxon>Methanobacteriati</taxon>
        <taxon>Methanobacteriota</taxon>
        <taxon>Stenosarchaea group</taxon>
        <taxon>Halobacteria</taxon>
        <taxon>Halobacteriales</taxon>
        <taxon>Haloferacaceae</taxon>
        <taxon>Halonotius</taxon>
    </lineage>
</organism>
<dbReference type="PANTHER" id="PTHR21621">
    <property type="entry name" value="RIBOSOMAL PROTEIN S6 MODIFICATION PROTEIN"/>
    <property type="match status" value="1"/>
</dbReference>
<dbReference type="Pfam" id="PF08443">
    <property type="entry name" value="RimK"/>
    <property type="match status" value="1"/>
</dbReference>
<dbReference type="GO" id="GO:0005524">
    <property type="term" value="F:ATP binding"/>
    <property type="evidence" value="ECO:0007669"/>
    <property type="project" value="UniProtKB-UniRule"/>
</dbReference>
<dbReference type="Gene3D" id="3.30.1490.20">
    <property type="entry name" value="ATP-grasp fold, A domain"/>
    <property type="match status" value="1"/>
</dbReference>
<dbReference type="EMBL" id="QKNY01000005">
    <property type="protein sequence ID" value="RJX44194.1"/>
    <property type="molecule type" value="Genomic_DNA"/>
</dbReference>
<dbReference type="RefSeq" id="WP_120101614.1">
    <property type="nucleotide sequence ID" value="NZ_QKNY01000005.1"/>
</dbReference>
<accession>A0A3A6PWW1</accession>
<keyword evidence="1" id="KW-0547">Nucleotide-binding</keyword>
<dbReference type="AlphaFoldDB" id="A0A3A6PWW1"/>
<comment type="caution">
    <text evidence="3">The sequence shown here is derived from an EMBL/GenBank/DDBJ whole genome shotgun (WGS) entry which is preliminary data.</text>
</comment>
<gene>
    <name evidence="3" type="ORF">DM826_03730</name>
</gene>
<keyword evidence="3" id="KW-0436">Ligase</keyword>
<dbReference type="PROSITE" id="PS50975">
    <property type="entry name" value="ATP_GRASP"/>
    <property type="match status" value="1"/>
</dbReference>
<keyword evidence="4" id="KW-1185">Reference proteome</keyword>
<dbReference type="SUPFAM" id="SSF56059">
    <property type="entry name" value="Glutathione synthetase ATP-binding domain-like"/>
    <property type="match status" value="1"/>
</dbReference>
<reference evidence="3 4" key="1">
    <citation type="submission" date="2018-06" db="EMBL/GenBank/DDBJ databases">
        <title>Halonotius sp. F13-13 a new haloarchaeeon isolated from a solar saltern from Isla Cristina, Huelva, Spain.</title>
        <authorList>
            <person name="Duran-Viseras A."/>
            <person name="Sanchez-Porro C."/>
            <person name="Ventosa A."/>
        </authorList>
    </citation>
    <scope>NUCLEOTIDE SEQUENCE [LARGE SCALE GENOMIC DNA]</scope>
    <source>
        <strain evidence="3 4">F13-13</strain>
    </source>
</reference>
<sequence>MLRLAVTTTAETFHRLREPLADRGIAAAHLQAKERAIPLTDDAVAATPAADDDTAVTEFDVGLVYPGRLMEGAAITAGLDIPWVNGREAVLTSRNKSGVLAALDAADIPVPHSVMLSNPVAESAVVDAVAELSFPVVVKPNSATRGVGVAKASDIDSLLGVVDYLDLIHDFRATGDKSYLIQEYLPDARDYRAMVIDGDCVGGVQRRLPDDLAEGRWKHNVHRGAEATGVDLPDAHRQRAERAAATLDIPYLGVDLLATDERLVVNETNARPTIDTADKYDDGFYDRLAERIRETAENRS</sequence>
<dbReference type="GO" id="GO:0046872">
    <property type="term" value="F:metal ion binding"/>
    <property type="evidence" value="ECO:0007669"/>
    <property type="project" value="InterPro"/>
</dbReference>
<feature type="domain" description="ATP-grasp" evidence="2">
    <location>
        <begin position="100"/>
        <end position="297"/>
    </location>
</feature>
<proteinExistence type="predicted"/>
<protein>
    <submittedName>
        <fullName evidence="3">RimK family alpha-L-glutamate ligase</fullName>
    </submittedName>
</protein>
<dbReference type="Gene3D" id="3.30.470.20">
    <property type="entry name" value="ATP-grasp fold, B domain"/>
    <property type="match status" value="1"/>
</dbReference>
<dbReference type="PANTHER" id="PTHR21621:SF0">
    <property type="entry name" value="BETA-CITRYLGLUTAMATE SYNTHASE B-RELATED"/>
    <property type="match status" value="1"/>
</dbReference>
<dbReference type="InterPro" id="IPR013651">
    <property type="entry name" value="ATP-grasp_RimK-type"/>
</dbReference>